<evidence type="ECO:0000313" key="2">
    <source>
        <dbReference type="Proteomes" id="UP000692954"/>
    </source>
</evidence>
<proteinExistence type="predicted"/>
<evidence type="ECO:0000313" key="1">
    <source>
        <dbReference type="EMBL" id="CAD8128917.1"/>
    </source>
</evidence>
<accession>A0A8S1RNE1</accession>
<gene>
    <name evidence="1" type="ORF">PSON_ATCC_30995.1.T2000008</name>
</gene>
<dbReference type="AlphaFoldDB" id="A0A8S1RNE1"/>
<sequence length="122" mass="14679">MLSFTSKQLNSCNQIFTNNVCVWSFIFNEILPVITNVQNQYIMFYRIISTQTIYGCLLLIYHFCLQQSVQLEFNYLKKMKNRKLLKVVNLLKKECEYFDQLQNMYCLYIFQSTPPYIIRIPS</sequence>
<dbReference type="Proteomes" id="UP000692954">
    <property type="component" value="Unassembled WGS sequence"/>
</dbReference>
<dbReference type="EMBL" id="CAJJDN010000200">
    <property type="protein sequence ID" value="CAD8128917.1"/>
    <property type="molecule type" value="Genomic_DNA"/>
</dbReference>
<protein>
    <submittedName>
        <fullName evidence="1">Uncharacterized protein</fullName>
    </submittedName>
</protein>
<name>A0A8S1RNE1_9CILI</name>
<reference evidence="1" key="1">
    <citation type="submission" date="2021-01" db="EMBL/GenBank/DDBJ databases">
        <authorList>
            <consortium name="Genoscope - CEA"/>
            <person name="William W."/>
        </authorList>
    </citation>
    <scope>NUCLEOTIDE SEQUENCE</scope>
</reference>
<comment type="caution">
    <text evidence="1">The sequence shown here is derived from an EMBL/GenBank/DDBJ whole genome shotgun (WGS) entry which is preliminary data.</text>
</comment>
<organism evidence="1 2">
    <name type="scientific">Paramecium sonneborni</name>
    <dbReference type="NCBI Taxonomy" id="65129"/>
    <lineage>
        <taxon>Eukaryota</taxon>
        <taxon>Sar</taxon>
        <taxon>Alveolata</taxon>
        <taxon>Ciliophora</taxon>
        <taxon>Intramacronucleata</taxon>
        <taxon>Oligohymenophorea</taxon>
        <taxon>Peniculida</taxon>
        <taxon>Parameciidae</taxon>
        <taxon>Paramecium</taxon>
    </lineage>
</organism>
<keyword evidence="2" id="KW-1185">Reference proteome</keyword>